<evidence type="ECO:0000313" key="3">
    <source>
        <dbReference type="Proteomes" id="UP000563094"/>
    </source>
</evidence>
<keyword evidence="3" id="KW-1185">Reference proteome</keyword>
<proteinExistence type="predicted"/>
<reference evidence="2 3" key="1">
    <citation type="submission" date="2020-08" db="EMBL/GenBank/DDBJ databases">
        <title>Genomic Encyclopedia of Type Strains, Phase IV (KMG-IV): sequencing the most valuable type-strain genomes for metagenomic binning, comparative biology and taxonomic classification.</title>
        <authorList>
            <person name="Goeker M."/>
        </authorList>
    </citation>
    <scope>NUCLEOTIDE SEQUENCE [LARGE SCALE GENOMIC DNA]</scope>
    <source>
        <strain evidence="2 3">DSM 29854</strain>
    </source>
</reference>
<feature type="transmembrane region" description="Helical" evidence="1">
    <location>
        <begin position="5"/>
        <end position="25"/>
    </location>
</feature>
<evidence type="ECO:0000313" key="2">
    <source>
        <dbReference type="EMBL" id="MBA9077340.1"/>
    </source>
</evidence>
<dbReference type="Proteomes" id="UP000563094">
    <property type="component" value="Unassembled WGS sequence"/>
</dbReference>
<organism evidence="2 3">
    <name type="scientific">Rufibacter quisquiliarum</name>
    <dbReference type="NCBI Taxonomy" id="1549639"/>
    <lineage>
        <taxon>Bacteria</taxon>
        <taxon>Pseudomonadati</taxon>
        <taxon>Bacteroidota</taxon>
        <taxon>Cytophagia</taxon>
        <taxon>Cytophagales</taxon>
        <taxon>Hymenobacteraceae</taxon>
        <taxon>Rufibacter</taxon>
    </lineage>
</organism>
<dbReference type="RefSeq" id="WP_153042571.1">
    <property type="nucleotide sequence ID" value="NZ_JACJIQ010000007.1"/>
</dbReference>
<keyword evidence="1" id="KW-0812">Transmembrane</keyword>
<dbReference type="EMBL" id="JACJIQ010000007">
    <property type="protein sequence ID" value="MBA9077340.1"/>
    <property type="molecule type" value="Genomic_DNA"/>
</dbReference>
<name>A0A839GFN7_9BACT</name>
<sequence>MKKNYYPTLISLTFFAGTFLIVFTSSDSDVAAFRFITYLFVSCFLAVSYIYKDVLFKAKEKPAVTKMEHVLNDAEKFSQEFGEVYVLADKLKQQRKQKKGAIAANRPA</sequence>
<feature type="transmembrane region" description="Helical" evidence="1">
    <location>
        <begin position="31"/>
        <end position="51"/>
    </location>
</feature>
<protein>
    <submittedName>
        <fullName evidence="2">Uncharacterized protein</fullName>
    </submittedName>
</protein>
<evidence type="ECO:0000256" key="1">
    <source>
        <dbReference type="SAM" id="Phobius"/>
    </source>
</evidence>
<keyword evidence="1" id="KW-1133">Transmembrane helix</keyword>
<gene>
    <name evidence="2" type="ORF">FHS90_002053</name>
</gene>
<accession>A0A839GFN7</accession>
<dbReference type="AlphaFoldDB" id="A0A839GFN7"/>
<keyword evidence="1" id="KW-0472">Membrane</keyword>
<comment type="caution">
    <text evidence="2">The sequence shown here is derived from an EMBL/GenBank/DDBJ whole genome shotgun (WGS) entry which is preliminary data.</text>
</comment>